<gene>
    <name evidence="3" type="ORF">COY10_00520</name>
</gene>
<evidence type="ECO:0000259" key="2">
    <source>
        <dbReference type="Pfam" id="PF13439"/>
    </source>
</evidence>
<feature type="domain" description="Glycosyltransferase subfamily 4-like N-terminal" evidence="2">
    <location>
        <begin position="15"/>
        <end position="176"/>
    </location>
</feature>
<proteinExistence type="predicted"/>
<dbReference type="AlphaFoldDB" id="A0A2M7UFG1"/>
<dbReference type="Pfam" id="PF00534">
    <property type="entry name" value="Glycos_transf_1"/>
    <property type="match status" value="1"/>
</dbReference>
<dbReference type="Pfam" id="PF13439">
    <property type="entry name" value="Glyco_transf_4"/>
    <property type="match status" value="1"/>
</dbReference>
<dbReference type="Gene3D" id="3.40.50.2000">
    <property type="entry name" value="Glycogen Phosphorylase B"/>
    <property type="match status" value="2"/>
</dbReference>
<protein>
    <submittedName>
        <fullName evidence="3">Glycosyl transferase family 1</fullName>
    </submittedName>
</protein>
<dbReference type="GO" id="GO:0016757">
    <property type="term" value="F:glycosyltransferase activity"/>
    <property type="evidence" value="ECO:0007669"/>
    <property type="project" value="InterPro"/>
</dbReference>
<dbReference type="PANTHER" id="PTHR46401">
    <property type="entry name" value="GLYCOSYLTRANSFERASE WBBK-RELATED"/>
    <property type="match status" value="1"/>
</dbReference>
<reference evidence="4" key="1">
    <citation type="submission" date="2017-09" db="EMBL/GenBank/DDBJ databases">
        <title>Depth-based differentiation of microbial function through sediment-hosted aquifers and enrichment of novel symbionts in the deep terrestrial subsurface.</title>
        <authorList>
            <person name="Probst A.J."/>
            <person name="Ladd B."/>
            <person name="Jarett J.K."/>
            <person name="Geller-Mcgrath D.E."/>
            <person name="Sieber C.M.K."/>
            <person name="Emerson J.B."/>
            <person name="Anantharaman K."/>
            <person name="Thomas B.C."/>
            <person name="Malmstrom R."/>
            <person name="Stieglmeier M."/>
            <person name="Klingl A."/>
            <person name="Woyke T."/>
            <person name="Ryan C.M."/>
            <person name="Banfield J.F."/>
        </authorList>
    </citation>
    <scope>NUCLEOTIDE SEQUENCE [LARGE SCALE GENOMIC DNA]</scope>
</reference>
<dbReference type="InterPro" id="IPR001296">
    <property type="entry name" value="Glyco_trans_1"/>
</dbReference>
<comment type="caution">
    <text evidence="3">The sequence shown here is derived from an EMBL/GenBank/DDBJ whole genome shotgun (WGS) entry which is preliminary data.</text>
</comment>
<evidence type="ECO:0000313" key="3">
    <source>
        <dbReference type="EMBL" id="PIZ69960.1"/>
    </source>
</evidence>
<evidence type="ECO:0000259" key="1">
    <source>
        <dbReference type="Pfam" id="PF00534"/>
    </source>
</evidence>
<keyword evidence="3" id="KW-0808">Transferase</keyword>
<dbReference type="EMBL" id="PFOH01000011">
    <property type="protein sequence ID" value="PIZ69960.1"/>
    <property type="molecule type" value="Genomic_DNA"/>
</dbReference>
<organism evidence="3 4">
    <name type="scientific">Candidatus Portnoybacteria bacterium CG_4_10_14_0_2_um_filter_43_36</name>
    <dbReference type="NCBI Taxonomy" id="1974798"/>
    <lineage>
        <taxon>Bacteria</taxon>
        <taxon>Candidatus Portnoyibacteriota</taxon>
    </lineage>
</organism>
<dbReference type="InterPro" id="IPR028098">
    <property type="entry name" value="Glyco_trans_4-like_N"/>
</dbReference>
<dbReference type="Proteomes" id="UP000231688">
    <property type="component" value="Unassembled WGS sequence"/>
</dbReference>
<name>A0A2M7UFG1_9BACT</name>
<accession>A0A2M7UFG1</accession>
<dbReference type="CDD" id="cd03801">
    <property type="entry name" value="GT4_PimA-like"/>
    <property type="match status" value="1"/>
</dbReference>
<dbReference type="PANTHER" id="PTHR46401:SF8">
    <property type="entry name" value="BLL6006 PROTEIN"/>
    <property type="match status" value="1"/>
</dbReference>
<feature type="domain" description="Glycosyl transferase family 1" evidence="1">
    <location>
        <begin position="187"/>
        <end position="341"/>
    </location>
</feature>
<sequence length="366" mass="42131">MKIAMIGQKGIPTLFGGVERHVEGLSCNLAKKKDCQVFVYARRYYTPPKTKKYKKVNIIHLPTIRTKHLDAISHVFLSTWHAILILRPEIIHYHGIGPAILLWLPKIFSPKTKVVFTFHCRDYFHKKWNKVAQYFLKAGEIIGCYFADEVIAVSEEIQQYIKKEYNVDSSFISHGVGRGKKLPAKLIKKWGLNKDNYILAVNRLVAHKGIHYLIEAYSRIKTDKKLVIVGCSFYTDAYEQKIRSAAENNPGVVFLGAQKGRVLNELYSNAYLFVNPSEQEGLPMAVLEAGSFGCLLLLSDIPIHRKMFSDIPFFFRNSDSEDLKSNLERILKNGRLLQSKKDKATRYSHRNYNWEEIVERVVSKYA</sequence>
<dbReference type="SUPFAM" id="SSF53756">
    <property type="entry name" value="UDP-Glycosyltransferase/glycogen phosphorylase"/>
    <property type="match status" value="1"/>
</dbReference>
<evidence type="ECO:0000313" key="4">
    <source>
        <dbReference type="Proteomes" id="UP000231688"/>
    </source>
</evidence>